<feature type="domain" description="Leucine-binding protein" evidence="3">
    <location>
        <begin position="35"/>
        <end position="368"/>
    </location>
</feature>
<evidence type="ECO:0000256" key="1">
    <source>
        <dbReference type="ARBA" id="ARBA00010062"/>
    </source>
</evidence>
<sequence>MSVAPDRTRRGLIQAAALAAVSTTWSVRAFAQQGPLKIGMIAPLTGVAAAFGTEYAEGAKAYVKAWNQRGGFKGQPVGFELIDDESTSVGSLSAFKRLASAPDTSLIWLASASSAILAVKAVTDEYKVPVICGGIVDQIGVPPAPYLFKVAPGTADFQKALIVWMAKKNFKRIGVMYPNDGYGQAEILTIKKLAADNGAEIVAAETFQNQDTNFATQLTKLRASRPDVVYIAAAAAPAILIYKQYRQLRLPFPLAMTQATISRTFFESIGGAANAKGLYMATNIGSLGAGVPGPSGKLYAEMEKALEKKGTLFTTFGWDHGILTEWATAAAGTDRKALRDKIEQAKDVPAINGPFTYTPENHIGQDYRGLTVAEHDGERFVIVQ</sequence>
<dbReference type="InterPro" id="IPR028081">
    <property type="entry name" value="Leu-bd"/>
</dbReference>
<name>A0A2W5QPZ4_VARPD</name>
<dbReference type="PANTHER" id="PTHR30483">
    <property type="entry name" value="LEUCINE-SPECIFIC-BINDING PROTEIN"/>
    <property type="match status" value="1"/>
</dbReference>
<protein>
    <recommendedName>
        <fullName evidence="3">Leucine-binding protein domain-containing protein</fullName>
    </recommendedName>
</protein>
<dbReference type="InterPro" id="IPR051010">
    <property type="entry name" value="BCAA_transport"/>
</dbReference>
<dbReference type="SUPFAM" id="SSF53822">
    <property type="entry name" value="Periplasmic binding protein-like I"/>
    <property type="match status" value="1"/>
</dbReference>
<evidence type="ECO:0000313" key="4">
    <source>
        <dbReference type="EMBL" id="PZQ78439.1"/>
    </source>
</evidence>
<dbReference type="AlphaFoldDB" id="A0A2W5QPZ4"/>
<dbReference type="Proteomes" id="UP000249135">
    <property type="component" value="Unassembled WGS sequence"/>
</dbReference>
<evidence type="ECO:0000256" key="2">
    <source>
        <dbReference type="ARBA" id="ARBA00022729"/>
    </source>
</evidence>
<dbReference type="InterPro" id="IPR028082">
    <property type="entry name" value="Peripla_BP_I"/>
</dbReference>
<dbReference type="InterPro" id="IPR006311">
    <property type="entry name" value="TAT_signal"/>
</dbReference>
<reference evidence="4 5" key="1">
    <citation type="submission" date="2017-08" db="EMBL/GenBank/DDBJ databases">
        <title>Infants hospitalized years apart are colonized by the same room-sourced microbial strains.</title>
        <authorList>
            <person name="Brooks B."/>
            <person name="Olm M.R."/>
            <person name="Firek B.A."/>
            <person name="Baker R."/>
            <person name="Thomas B.C."/>
            <person name="Morowitz M.J."/>
            <person name="Banfield J.F."/>
        </authorList>
    </citation>
    <scope>NUCLEOTIDE SEQUENCE [LARGE SCALE GENOMIC DNA]</scope>
    <source>
        <strain evidence="4">S2_005_003_R2_41</strain>
    </source>
</reference>
<evidence type="ECO:0000313" key="5">
    <source>
        <dbReference type="Proteomes" id="UP000249135"/>
    </source>
</evidence>
<dbReference type="PANTHER" id="PTHR30483:SF6">
    <property type="entry name" value="PERIPLASMIC BINDING PROTEIN OF ABC TRANSPORTER FOR NATURAL AMINO ACIDS"/>
    <property type="match status" value="1"/>
</dbReference>
<proteinExistence type="inferred from homology"/>
<keyword evidence="2" id="KW-0732">Signal</keyword>
<dbReference type="Gene3D" id="3.40.50.2300">
    <property type="match status" value="2"/>
</dbReference>
<gene>
    <name evidence="4" type="ORF">DI563_00215</name>
</gene>
<dbReference type="PROSITE" id="PS51318">
    <property type="entry name" value="TAT"/>
    <property type="match status" value="1"/>
</dbReference>
<organism evidence="4 5">
    <name type="scientific">Variovorax paradoxus</name>
    <dbReference type="NCBI Taxonomy" id="34073"/>
    <lineage>
        <taxon>Bacteria</taxon>
        <taxon>Pseudomonadati</taxon>
        <taxon>Pseudomonadota</taxon>
        <taxon>Betaproteobacteria</taxon>
        <taxon>Burkholderiales</taxon>
        <taxon>Comamonadaceae</taxon>
        <taxon>Variovorax</taxon>
    </lineage>
</organism>
<accession>A0A2W5QPZ4</accession>
<comment type="similarity">
    <text evidence="1">Belongs to the leucine-binding protein family.</text>
</comment>
<dbReference type="EMBL" id="QFPP01000001">
    <property type="protein sequence ID" value="PZQ78439.1"/>
    <property type="molecule type" value="Genomic_DNA"/>
</dbReference>
<comment type="caution">
    <text evidence="4">The sequence shown here is derived from an EMBL/GenBank/DDBJ whole genome shotgun (WGS) entry which is preliminary data.</text>
</comment>
<evidence type="ECO:0000259" key="3">
    <source>
        <dbReference type="Pfam" id="PF13458"/>
    </source>
</evidence>
<dbReference type="Pfam" id="PF13458">
    <property type="entry name" value="Peripla_BP_6"/>
    <property type="match status" value="1"/>
</dbReference>